<evidence type="ECO:0000259" key="2">
    <source>
        <dbReference type="Pfam" id="PF13439"/>
    </source>
</evidence>
<dbReference type="Pfam" id="PF13692">
    <property type="entry name" value="Glyco_trans_1_4"/>
    <property type="match status" value="1"/>
</dbReference>
<protein>
    <submittedName>
        <fullName evidence="3">Glycosyltransferase involved in cell wall biosynthesis</fullName>
    </submittedName>
</protein>
<feature type="domain" description="Glycosyltransferase subfamily 4-like N-terminal" evidence="2">
    <location>
        <begin position="15"/>
        <end position="137"/>
    </location>
</feature>
<evidence type="ECO:0000313" key="4">
    <source>
        <dbReference type="Proteomes" id="UP000554837"/>
    </source>
</evidence>
<comment type="caution">
    <text evidence="3">The sequence shown here is derived from an EMBL/GenBank/DDBJ whole genome shotgun (WGS) entry which is preliminary data.</text>
</comment>
<dbReference type="CDD" id="cd03801">
    <property type="entry name" value="GT4_PimA-like"/>
    <property type="match status" value="1"/>
</dbReference>
<evidence type="ECO:0000256" key="1">
    <source>
        <dbReference type="ARBA" id="ARBA00022679"/>
    </source>
</evidence>
<proteinExistence type="predicted"/>
<dbReference type="InterPro" id="IPR028098">
    <property type="entry name" value="Glyco_trans_4-like_N"/>
</dbReference>
<evidence type="ECO:0000313" key="3">
    <source>
        <dbReference type="EMBL" id="MBB5202783.1"/>
    </source>
</evidence>
<dbReference type="Gene3D" id="3.40.50.2000">
    <property type="entry name" value="Glycogen Phosphorylase B"/>
    <property type="match status" value="2"/>
</dbReference>
<keyword evidence="1 3" id="KW-0808">Transferase</keyword>
<dbReference type="PANTHER" id="PTHR46401:SF2">
    <property type="entry name" value="GLYCOSYLTRANSFERASE WBBK-RELATED"/>
    <property type="match status" value="1"/>
</dbReference>
<dbReference type="SUPFAM" id="SSF53756">
    <property type="entry name" value="UDP-Glycosyltransferase/glycogen phosphorylase"/>
    <property type="match status" value="1"/>
</dbReference>
<gene>
    <name evidence="3" type="ORF">HNQ51_000076</name>
</gene>
<dbReference type="AlphaFoldDB" id="A0A840RZ05"/>
<organism evidence="3 4">
    <name type="scientific">Inhella inkyongensis</name>
    <dbReference type="NCBI Taxonomy" id="392593"/>
    <lineage>
        <taxon>Bacteria</taxon>
        <taxon>Pseudomonadati</taxon>
        <taxon>Pseudomonadota</taxon>
        <taxon>Betaproteobacteria</taxon>
        <taxon>Burkholderiales</taxon>
        <taxon>Sphaerotilaceae</taxon>
        <taxon>Inhella</taxon>
    </lineage>
</organism>
<dbReference type="GO" id="GO:0016757">
    <property type="term" value="F:glycosyltransferase activity"/>
    <property type="evidence" value="ECO:0007669"/>
    <property type="project" value="UniProtKB-ARBA"/>
</dbReference>
<dbReference type="GO" id="GO:0009103">
    <property type="term" value="P:lipopolysaccharide biosynthetic process"/>
    <property type="evidence" value="ECO:0007669"/>
    <property type="project" value="TreeGrafter"/>
</dbReference>
<reference evidence="3 4" key="1">
    <citation type="submission" date="2020-08" db="EMBL/GenBank/DDBJ databases">
        <title>Genomic Encyclopedia of Type Strains, Phase IV (KMG-IV): sequencing the most valuable type-strain genomes for metagenomic binning, comparative biology and taxonomic classification.</title>
        <authorList>
            <person name="Goeker M."/>
        </authorList>
    </citation>
    <scope>NUCLEOTIDE SEQUENCE [LARGE SCALE GENOMIC DNA]</scope>
    <source>
        <strain evidence="3 4">DSM 23958</strain>
    </source>
</reference>
<dbReference type="Pfam" id="PF13439">
    <property type="entry name" value="Glyco_transf_4"/>
    <property type="match status" value="1"/>
</dbReference>
<dbReference type="PANTHER" id="PTHR46401">
    <property type="entry name" value="GLYCOSYLTRANSFERASE WBBK-RELATED"/>
    <property type="match status" value="1"/>
</dbReference>
<name>A0A840RZ05_9BURK</name>
<keyword evidence="4" id="KW-1185">Reference proteome</keyword>
<accession>A0A840RZ05</accession>
<dbReference type="EMBL" id="JACHHO010000001">
    <property type="protein sequence ID" value="MBB5202783.1"/>
    <property type="molecule type" value="Genomic_DNA"/>
</dbReference>
<sequence length="325" mass="35813">MTELASHLATQAQARGVEVIGFNFFGMKAWSHKYLAKLLINQRCTAVHAHGLRAAFHCCVALNGRHDPPLIYTVHGLHQLHFWAPLRRIVNLAERLVARRSTFVTYVSHADVQLARLWCIAPDPNQIALIPNGVDMAKLSAMENEQRTFDAIFIGRWVRQKDPVLASQILAELAARGWRCAIGGAGSLAPEVLQVLARDEGGHLVEQLGPLSHQEALSALSKARLVIMPSRWEGLPLLPMEAAALGVVNLTSDLAACRELIPSPAHGKLISSRQTSEWVDAAQNLLQCDLSYISRSAKEYIRDNYDINNTLAAYLGVYEAATRHG</sequence>
<dbReference type="Proteomes" id="UP000554837">
    <property type="component" value="Unassembled WGS sequence"/>
</dbReference>